<comment type="subcellular location">
    <subcellularLocation>
        <location evidence="1">Cytoplasm</location>
        <location evidence="1">Nucleoid</location>
    </subcellularLocation>
</comment>
<evidence type="ECO:0000313" key="6">
    <source>
        <dbReference type="Proteomes" id="UP000051449"/>
    </source>
</evidence>
<accession>A0A6I4HR36</accession>
<dbReference type="Pfam" id="PF04245">
    <property type="entry name" value="NA37"/>
    <property type="match status" value="1"/>
</dbReference>
<dbReference type="KEGG" id="abk:LX00_15870"/>
<dbReference type="KEGG" id="abau:IX87_11470"/>
<evidence type="ECO:0008006" key="8">
    <source>
        <dbReference type="Google" id="ProtNLM"/>
    </source>
</evidence>
<reference evidence="5 7" key="2">
    <citation type="submission" date="2019-11" db="EMBL/GenBank/DDBJ databases">
        <title>Multidrug-resistant Acinetobacter baumannii moving toward extensively drug-resistant over fifteen years in South of Brazil.</title>
        <authorList>
            <person name="Fedrigo N.H."/>
            <person name="Cerdeira L."/>
            <person name="Fuga B."/>
            <person name="Marini P.V.B."/>
            <person name="Shinohara D.R."/>
            <person name="Carrara-Marroni F.E."/>
            <person name="Lincopan N."/>
            <person name="Tognim M.C.B."/>
        </authorList>
    </citation>
    <scope>NUCLEOTIDE SEQUENCE [LARGE SCALE GENOMIC DNA]</scope>
    <source>
        <strain evidence="5 7">Ac576</strain>
    </source>
</reference>
<protein>
    <recommendedName>
        <fullName evidence="8">Nucleoid-associated protein</fullName>
    </recommendedName>
</protein>
<gene>
    <name evidence="4" type="ORF">APD33_01155</name>
    <name evidence="5" type="ORF">GNY86_18875</name>
</gene>
<dbReference type="RefSeq" id="WP_001280987.1">
    <property type="nucleotide sequence ID" value="NZ_CM125926.1"/>
</dbReference>
<proteinExistence type="inferred from homology"/>
<dbReference type="PANTHER" id="PTHR38772:SF1">
    <property type="entry name" value="NUCLEOID-ASSOCIATED PROTEIN YEJK"/>
    <property type="match status" value="1"/>
</dbReference>
<dbReference type="AlphaFoldDB" id="A0A6I4HR36"/>
<keyword evidence="3" id="KW-0963">Cytoplasm</keyword>
<dbReference type="GO" id="GO:0003690">
    <property type="term" value="F:double-stranded DNA binding"/>
    <property type="evidence" value="ECO:0007669"/>
    <property type="project" value="TreeGrafter"/>
</dbReference>
<name>A0A6I4HR36_ACIBA</name>
<dbReference type="EMBL" id="LLGC01000076">
    <property type="protein sequence ID" value="KQE09662.1"/>
    <property type="molecule type" value="Genomic_DNA"/>
</dbReference>
<evidence type="ECO:0000313" key="5">
    <source>
        <dbReference type="EMBL" id="MVM93602.1"/>
    </source>
</evidence>
<dbReference type="InterPro" id="IPR007358">
    <property type="entry name" value="Nucleoid_associated_NdpA"/>
</dbReference>
<sequence>MSDKNTINIHAAIIHRILKEQDQKREDATPPVIRSNLHTNNEQTVKLIQFLDRELSKYGLAHSISSTFEQSTTLSKNINDYLFNEGDLQVEDDESETLIEFETELQTRYRRLTNKLTHALHYWIYSELKTNGDHLPIIFYEENNTNFLYMALLSLRPSITINESTGEIIDTSLIDTQALKVAFKIDLDAMKLHSNSDASIKPSNYISWIQKGNDDIPKYIQKYIPIMYSIDDKISTRKLMDTLGEYLAQSDFSNEISSLIHEEVLTLLKTKAAQKKPINIIEDIDPIIENKAQVHGVDITENNFKSFRATNGYGEHDLDASNIFSPASATLTSFEKFTLSIGNQKQIKISGRKADIEHTIVLHDQDENTPYIKVDLKKEELPEARKVLKKRKPYESDKSED</sequence>
<comment type="caution">
    <text evidence="5">The sequence shown here is derived from an EMBL/GenBank/DDBJ whole genome shotgun (WGS) entry which is preliminary data.</text>
</comment>
<dbReference type="GO" id="GO:0003727">
    <property type="term" value="F:single-stranded RNA binding"/>
    <property type="evidence" value="ECO:0007669"/>
    <property type="project" value="TreeGrafter"/>
</dbReference>
<dbReference type="Proteomes" id="UP000439424">
    <property type="component" value="Unassembled WGS sequence"/>
</dbReference>
<evidence type="ECO:0000313" key="4">
    <source>
        <dbReference type="EMBL" id="KQE09662.1"/>
    </source>
</evidence>
<comment type="similarity">
    <text evidence="2">Belongs to the YejK family.</text>
</comment>
<evidence type="ECO:0000256" key="1">
    <source>
        <dbReference type="ARBA" id="ARBA00004453"/>
    </source>
</evidence>
<dbReference type="PANTHER" id="PTHR38772">
    <property type="match status" value="1"/>
</dbReference>
<evidence type="ECO:0000313" key="7">
    <source>
        <dbReference type="Proteomes" id="UP000439424"/>
    </source>
</evidence>
<reference evidence="4 6" key="1">
    <citation type="submission" date="2015-10" db="EMBL/GenBank/DDBJ databases">
        <title>The utility of whole genome sequencing in characterizing Acinetobacter epidemiology and analyzing hospital outbreaks.</title>
        <authorList>
            <person name="Ozer E.A."/>
            <person name="Fitzpatrick M.A."/>
            <person name="Hauser A.R."/>
        </authorList>
    </citation>
    <scope>NUCLEOTIDE SEQUENCE [LARGE SCALE GENOMIC DNA]</scope>
    <source>
        <strain evidence="4 6">ABBL072</strain>
    </source>
</reference>
<dbReference type="GO" id="GO:0043590">
    <property type="term" value="C:bacterial nucleoid"/>
    <property type="evidence" value="ECO:0007669"/>
    <property type="project" value="TreeGrafter"/>
</dbReference>
<dbReference type="Proteomes" id="UP000051449">
    <property type="component" value="Unassembled WGS sequence"/>
</dbReference>
<dbReference type="EMBL" id="WPIP01000242">
    <property type="protein sequence ID" value="MVM93602.1"/>
    <property type="molecule type" value="Genomic_DNA"/>
</dbReference>
<evidence type="ECO:0000256" key="2">
    <source>
        <dbReference type="ARBA" id="ARBA00009035"/>
    </source>
</evidence>
<evidence type="ECO:0000256" key="3">
    <source>
        <dbReference type="ARBA" id="ARBA00022490"/>
    </source>
</evidence>
<organism evidence="5 7">
    <name type="scientific">Acinetobacter baumannii</name>
    <dbReference type="NCBI Taxonomy" id="470"/>
    <lineage>
        <taxon>Bacteria</taxon>
        <taxon>Pseudomonadati</taxon>
        <taxon>Pseudomonadota</taxon>
        <taxon>Gammaproteobacteria</taxon>
        <taxon>Moraxellales</taxon>
        <taxon>Moraxellaceae</taxon>
        <taxon>Acinetobacter</taxon>
        <taxon>Acinetobacter calcoaceticus/baumannii complex</taxon>
    </lineage>
</organism>